<evidence type="ECO:0000259" key="1">
    <source>
        <dbReference type="Pfam" id="PF13614"/>
    </source>
</evidence>
<dbReference type="SUPFAM" id="SSF52172">
    <property type="entry name" value="CheY-like"/>
    <property type="match status" value="1"/>
</dbReference>
<keyword evidence="3" id="KW-1185">Reference proteome</keyword>
<protein>
    <submittedName>
        <fullName evidence="2">Pilus assembly protein CpaE</fullName>
    </submittedName>
</protein>
<sequence length="385" mass="43261">MESKLDILLVSSDEATHNQILNSLDTDESNIGVIPPEDVVREVNRQTRDIIIFIQPENDTAVELIQYIKSVNPSCYVIFLANTSDVTLLRNITKAGAEDFFIFPDELSLFLSRFPTITKNYSLKKHSQDEPSKMGFGRGRGQIFSFYSGNGGTGKSIISSAFAQTLKLESTAEVILIDLNFQFGGIETLLSIDSNRSIADLTPVISELNENHIRNVSNTESHSKMEILISPCDAEVGETLNEEFVAKLLRTCRRSFDYVILDLPSSINNQVVTALEESDKIFYVLTPGTPELKVLKQYEELSVRLGIEIASRMEIVFNQTGKENEVQQKDIKNILRFPIAASIRRDIKGLQPFVNKGEPVRKISKERKLIPFAKDIHKFALSVLK</sequence>
<dbReference type="Pfam" id="PF13614">
    <property type="entry name" value="AAA_31"/>
    <property type="match status" value="1"/>
</dbReference>
<dbReference type="InterPro" id="IPR011006">
    <property type="entry name" value="CheY-like_superfamily"/>
</dbReference>
<dbReference type="OrthoDB" id="2512803at2"/>
<dbReference type="PANTHER" id="PTHR43384">
    <property type="entry name" value="SEPTUM SITE-DETERMINING PROTEIN MIND HOMOLOG, CHLOROPLASTIC-RELATED"/>
    <property type="match status" value="1"/>
</dbReference>
<evidence type="ECO:0000313" key="3">
    <source>
        <dbReference type="Proteomes" id="UP000276770"/>
    </source>
</evidence>
<comment type="caution">
    <text evidence="2">The sequence shown here is derived from an EMBL/GenBank/DDBJ whole genome shotgun (WGS) entry which is preliminary data.</text>
</comment>
<reference evidence="2 3" key="1">
    <citation type="submission" date="2018-10" db="EMBL/GenBank/DDBJ databases">
        <title>Falsibacillus sp. genome draft.</title>
        <authorList>
            <person name="Shi S."/>
        </authorList>
    </citation>
    <scope>NUCLEOTIDE SEQUENCE [LARGE SCALE GENOMIC DNA]</scope>
    <source>
        <strain evidence="2 3">GY 10110</strain>
    </source>
</reference>
<evidence type="ECO:0000313" key="2">
    <source>
        <dbReference type="EMBL" id="RLQ91165.1"/>
    </source>
</evidence>
<dbReference type="SUPFAM" id="SSF52540">
    <property type="entry name" value="P-loop containing nucleoside triphosphate hydrolases"/>
    <property type="match status" value="1"/>
</dbReference>
<accession>A0A3L7JLI4</accession>
<dbReference type="PANTHER" id="PTHR43384:SF13">
    <property type="entry name" value="SLR0110 PROTEIN"/>
    <property type="match status" value="1"/>
</dbReference>
<dbReference type="GO" id="GO:0005524">
    <property type="term" value="F:ATP binding"/>
    <property type="evidence" value="ECO:0007669"/>
    <property type="project" value="TreeGrafter"/>
</dbReference>
<dbReference type="EMBL" id="RCVZ01000023">
    <property type="protein sequence ID" value="RLQ91165.1"/>
    <property type="molecule type" value="Genomic_DNA"/>
</dbReference>
<dbReference type="GO" id="GO:0016887">
    <property type="term" value="F:ATP hydrolysis activity"/>
    <property type="evidence" value="ECO:0007669"/>
    <property type="project" value="TreeGrafter"/>
</dbReference>
<dbReference type="InterPro" id="IPR027417">
    <property type="entry name" value="P-loop_NTPase"/>
</dbReference>
<dbReference type="GO" id="GO:0051782">
    <property type="term" value="P:negative regulation of cell division"/>
    <property type="evidence" value="ECO:0007669"/>
    <property type="project" value="TreeGrafter"/>
</dbReference>
<dbReference type="GO" id="GO:0005829">
    <property type="term" value="C:cytosol"/>
    <property type="evidence" value="ECO:0007669"/>
    <property type="project" value="TreeGrafter"/>
</dbReference>
<feature type="domain" description="AAA" evidence="1">
    <location>
        <begin position="142"/>
        <end position="285"/>
    </location>
</feature>
<proteinExistence type="predicted"/>
<dbReference type="InterPro" id="IPR025669">
    <property type="entry name" value="AAA_dom"/>
</dbReference>
<dbReference type="InterPro" id="IPR050625">
    <property type="entry name" value="ParA/MinD_ATPase"/>
</dbReference>
<dbReference type="GO" id="GO:0009898">
    <property type="term" value="C:cytoplasmic side of plasma membrane"/>
    <property type="evidence" value="ECO:0007669"/>
    <property type="project" value="TreeGrafter"/>
</dbReference>
<dbReference type="AlphaFoldDB" id="A0A3L7JLI4"/>
<dbReference type="Gene3D" id="3.40.50.2300">
    <property type="match status" value="1"/>
</dbReference>
<dbReference type="RefSeq" id="WP_121682612.1">
    <property type="nucleotide sequence ID" value="NZ_RCVZ01000023.1"/>
</dbReference>
<name>A0A3L7JLI4_9BACI</name>
<dbReference type="Gene3D" id="3.40.50.300">
    <property type="entry name" value="P-loop containing nucleotide triphosphate hydrolases"/>
    <property type="match status" value="1"/>
</dbReference>
<dbReference type="Proteomes" id="UP000276770">
    <property type="component" value="Unassembled WGS sequence"/>
</dbReference>
<gene>
    <name evidence="2" type="ORF">D9X91_20975</name>
</gene>
<organism evidence="2 3">
    <name type="scientific">Falsibacillus albus</name>
    <dbReference type="NCBI Taxonomy" id="2478915"/>
    <lineage>
        <taxon>Bacteria</taxon>
        <taxon>Bacillati</taxon>
        <taxon>Bacillota</taxon>
        <taxon>Bacilli</taxon>
        <taxon>Bacillales</taxon>
        <taxon>Bacillaceae</taxon>
        <taxon>Falsibacillus</taxon>
    </lineage>
</organism>